<dbReference type="GO" id="GO:0003677">
    <property type="term" value="F:DNA binding"/>
    <property type="evidence" value="ECO:0007669"/>
    <property type="project" value="InterPro"/>
</dbReference>
<evidence type="ECO:0000313" key="3">
    <source>
        <dbReference type="Proteomes" id="UP000092596"/>
    </source>
</evidence>
<dbReference type="EMBL" id="CP012117">
    <property type="protein sequence ID" value="ANP27790.1"/>
    <property type="molecule type" value="Genomic_DNA"/>
</dbReference>
<dbReference type="AlphaFoldDB" id="A0A1B0ZIN0"/>
<dbReference type="GO" id="GO:0003700">
    <property type="term" value="F:DNA-binding transcription factor activity"/>
    <property type="evidence" value="ECO:0007669"/>
    <property type="project" value="InterPro"/>
</dbReference>
<gene>
    <name evidence="2" type="ORF">DAD186_12400</name>
</gene>
<dbReference type="STRING" id="1630135.DAD186_12400"/>
<dbReference type="GO" id="GO:0006352">
    <property type="term" value="P:DNA-templated transcription initiation"/>
    <property type="evidence" value="ECO:0007669"/>
    <property type="project" value="InterPro"/>
</dbReference>
<reference evidence="2 3" key="1">
    <citation type="submission" date="2015-06" db="EMBL/GenBank/DDBJ databases">
        <title>Investigation of pathophysiology for high-risk pregnancy and development of treatment modality based on it.</title>
        <authorList>
            <person name="Kim B.-C."/>
            <person name="Lim S."/>
        </authorList>
    </citation>
    <scope>NUCLEOTIDE SEQUENCE [LARGE SCALE GENOMIC DNA]</scope>
    <source>
        <strain evidence="2 3">AD1-86</strain>
    </source>
</reference>
<dbReference type="RefSeq" id="WP_065247927.1">
    <property type="nucleotide sequence ID" value="NZ_CP012117.1"/>
</dbReference>
<name>A0A1B0ZIN0_9MICO</name>
<proteinExistence type="predicted"/>
<organism evidence="2 3">
    <name type="scientific">Dermabacter vaginalis</name>
    <dbReference type="NCBI Taxonomy" id="1630135"/>
    <lineage>
        <taxon>Bacteria</taxon>
        <taxon>Bacillati</taxon>
        <taxon>Actinomycetota</taxon>
        <taxon>Actinomycetes</taxon>
        <taxon>Micrococcales</taxon>
        <taxon>Dermabacteraceae</taxon>
        <taxon>Dermabacter</taxon>
    </lineage>
</organism>
<dbReference type="InterPro" id="IPR013324">
    <property type="entry name" value="RNA_pol_sigma_r3/r4-like"/>
</dbReference>
<sequence>MAIEVKAERNGREWDATLTVDGEKIRIRARSFAEITALAERALGDAGHEGETLRVRTEYDDAKRGADQASAEAEAAAKMASEIRRSIIRKMRADGLSQEDVGAILGISRQRVSQLGG</sequence>
<dbReference type="SUPFAM" id="SSF88659">
    <property type="entry name" value="Sigma3 and sigma4 domains of RNA polymerase sigma factors"/>
    <property type="match status" value="1"/>
</dbReference>
<dbReference type="Proteomes" id="UP000092596">
    <property type="component" value="Chromosome"/>
</dbReference>
<protein>
    <recommendedName>
        <fullName evidence="1">RNA polymerase sigma-70 region 4 domain-containing protein</fullName>
    </recommendedName>
</protein>
<evidence type="ECO:0000259" key="1">
    <source>
        <dbReference type="Pfam" id="PF04545"/>
    </source>
</evidence>
<evidence type="ECO:0000313" key="2">
    <source>
        <dbReference type="EMBL" id="ANP27790.1"/>
    </source>
</evidence>
<dbReference type="KEGG" id="dva:DAD186_12400"/>
<dbReference type="Pfam" id="PF04545">
    <property type="entry name" value="Sigma70_r4"/>
    <property type="match status" value="1"/>
</dbReference>
<accession>A0A1B0ZIN0</accession>
<dbReference type="InterPro" id="IPR010982">
    <property type="entry name" value="Lambda_DNA-bd_dom_sf"/>
</dbReference>
<dbReference type="PATRIC" id="fig|1630135.4.peg.1241"/>
<dbReference type="InterPro" id="IPR007630">
    <property type="entry name" value="RNA_pol_sigma70_r4"/>
</dbReference>
<feature type="domain" description="RNA polymerase sigma-70 region 4" evidence="1">
    <location>
        <begin position="83"/>
        <end position="115"/>
    </location>
</feature>
<dbReference type="Gene3D" id="1.10.260.40">
    <property type="entry name" value="lambda repressor-like DNA-binding domains"/>
    <property type="match status" value="1"/>
</dbReference>